<organism evidence="3 4">
    <name type="scientific">Pleodorina starrii</name>
    <dbReference type="NCBI Taxonomy" id="330485"/>
    <lineage>
        <taxon>Eukaryota</taxon>
        <taxon>Viridiplantae</taxon>
        <taxon>Chlorophyta</taxon>
        <taxon>core chlorophytes</taxon>
        <taxon>Chlorophyceae</taxon>
        <taxon>CS clade</taxon>
        <taxon>Chlamydomonadales</taxon>
        <taxon>Volvocaceae</taxon>
        <taxon>Pleodorina</taxon>
    </lineage>
</organism>
<dbReference type="EMBL" id="BRXU01000006">
    <property type="protein sequence ID" value="GLC52514.1"/>
    <property type="molecule type" value="Genomic_DNA"/>
</dbReference>
<evidence type="ECO:0000259" key="2">
    <source>
        <dbReference type="Pfam" id="PF25474"/>
    </source>
</evidence>
<proteinExistence type="predicted"/>
<gene>
    <name evidence="3" type="primary">PLESTMB000180</name>
    <name evidence="3" type="ORF">PLESTB_000638200</name>
</gene>
<dbReference type="InterPro" id="IPR057352">
    <property type="entry name" value="TPR_TmcB/C"/>
</dbReference>
<dbReference type="InterPro" id="IPR052994">
    <property type="entry name" value="Tiny_macrocysts_regulators"/>
</dbReference>
<dbReference type="AlphaFoldDB" id="A0A9W6F189"/>
<feature type="transmembrane region" description="Helical" evidence="1">
    <location>
        <begin position="147"/>
        <end position="165"/>
    </location>
</feature>
<dbReference type="Proteomes" id="UP001165080">
    <property type="component" value="Unassembled WGS sequence"/>
</dbReference>
<feature type="transmembrane region" description="Helical" evidence="1">
    <location>
        <begin position="12"/>
        <end position="38"/>
    </location>
</feature>
<evidence type="ECO:0000256" key="1">
    <source>
        <dbReference type="SAM" id="Phobius"/>
    </source>
</evidence>
<sequence>MHLCVNIQGYGAYLAVLYSMLALLMVNVAMCVWVAWCFKEHKFPVVWPIKILRVFSSLFFQAFDVTSLNLLQLGFSCRFTGPAKPHLHFILFPEYSCMTTPHIVHAVVSALCLVLFVSIALLLNMAEVEVNPLSRRPLALGHSGADVWTFGIKVLLTLVNVFIGWRRVEAAVYLCLTLSLAYLTLKWNSNLVEWMNYVKGGVSVTTVWSSSVLMMLVFHSGGDSAEAKKWSDKMTVLLLVGLAPAFATGALISWAGIRYKITSALKAVKNPKNLPLIDAYSMIDEPRDVEVAARCCRVWKDSATLDPVAVNNAHQIIKAGVEMFPNCAYMVLLHGNFMIDVLGISQTGSRRIEDARNLNPSLMCRFIMFVRQQQATQNAAQSSVNSGSRMDLLGYVEYQRKQRMVVRLHREALQAMCSFWKVLESHTISFTRLSTALGKIESSVSQAQRAYQVVLQSYGNNPKLVFLYGKFLQTVKNDPWHAAAYISEAERLEELQAGQESGPLMPDGTPLSRMDDLTTAVLVIDTAGDVQMVRMMN</sequence>
<dbReference type="Pfam" id="PF25474">
    <property type="entry name" value="TPR_TmcB"/>
    <property type="match status" value="1"/>
</dbReference>
<dbReference type="PANTHER" id="PTHR31600">
    <property type="entry name" value="TINY MACROCYSTS PROTEIN B-RELATED"/>
    <property type="match status" value="1"/>
</dbReference>
<name>A0A9W6F189_9CHLO</name>
<feature type="transmembrane region" description="Helical" evidence="1">
    <location>
        <begin position="234"/>
        <end position="257"/>
    </location>
</feature>
<reference evidence="3 4" key="1">
    <citation type="journal article" date="2023" name="Commun. Biol.">
        <title>Reorganization of the ancestral sex-determining regions during the evolution of trioecy in Pleodorina starrii.</title>
        <authorList>
            <person name="Takahashi K."/>
            <person name="Suzuki S."/>
            <person name="Kawai-Toyooka H."/>
            <person name="Yamamoto K."/>
            <person name="Hamaji T."/>
            <person name="Ootsuki R."/>
            <person name="Yamaguchi H."/>
            <person name="Kawachi M."/>
            <person name="Higashiyama T."/>
            <person name="Nozaki H."/>
        </authorList>
    </citation>
    <scope>NUCLEOTIDE SEQUENCE [LARGE SCALE GENOMIC DNA]</scope>
    <source>
        <strain evidence="3 4">NIES-4479</strain>
    </source>
</reference>
<comment type="caution">
    <text evidence="3">The sequence shown here is derived from an EMBL/GenBank/DDBJ whole genome shotgun (WGS) entry which is preliminary data.</text>
</comment>
<evidence type="ECO:0000313" key="4">
    <source>
        <dbReference type="Proteomes" id="UP001165080"/>
    </source>
</evidence>
<evidence type="ECO:0000313" key="3">
    <source>
        <dbReference type="EMBL" id="GLC52514.1"/>
    </source>
</evidence>
<keyword evidence="1" id="KW-0812">Transmembrane</keyword>
<accession>A0A9W6F189</accession>
<keyword evidence="4" id="KW-1185">Reference proteome</keyword>
<protein>
    <recommendedName>
        <fullName evidence="2">TmcB/TmcC TPR repeats domain-containing protein</fullName>
    </recommendedName>
</protein>
<feature type="transmembrane region" description="Helical" evidence="1">
    <location>
        <begin position="200"/>
        <end position="222"/>
    </location>
</feature>
<keyword evidence="1" id="KW-0472">Membrane</keyword>
<keyword evidence="1" id="KW-1133">Transmembrane helix</keyword>
<feature type="transmembrane region" description="Helical" evidence="1">
    <location>
        <begin position="171"/>
        <end position="188"/>
    </location>
</feature>
<dbReference type="PANTHER" id="PTHR31600:SF2">
    <property type="entry name" value="GAMETE ENRICHED GENE 10 PROTEIN-RELATED"/>
    <property type="match status" value="1"/>
</dbReference>
<feature type="domain" description="TmcB/TmcC TPR repeats" evidence="2">
    <location>
        <begin position="376"/>
        <end position="496"/>
    </location>
</feature>
<feature type="transmembrane region" description="Helical" evidence="1">
    <location>
        <begin position="103"/>
        <end position="126"/>
    </location>
</feature>